<dbReference type="GO" id="GO:0005634">
    <property type="term" value="C:nucleus"/>
    <property type="evidence" value="ECO:0007669"/>
    <property type="project" value="UniProtKB-ARBA"/>
</dbReference>
<gene>
    <name evidence="7" type="ORF">CCAM_LOCUS11701</name>
</gene>
<dbReference type="OrthoDB" id="277011at2759"/>
<dbReference type="InterPro" id="IPR050365">
    <property type="entry name" value="TIM50"/>
</dbReference>
<dbReference type="InterPro" id="IPR011948">
    <property type="entry name" value="Dullard_phosphatase"/>
</dbReference>
<comment type="function">
    <text evidence="3">Probable phosphatase.</text>
</comment>
<dbReference type="AlphaFoldDB" id="A0A484KYH6"/>
<accession>A0A484KYH6</accession>
<dbReference type="SMART" id="SM00577">
    <property type="entry name" value="CPDc"/>
    <property type="match status" value="1"/>
</dbReference>
<dbReference type="InterPro" id="IPR036412">
    <property type="entry name" value="HAD-like_sf"/>
</dbReference>
<evidence type="ECO:0000256" key="4">
    <source>
        <dbReference type="ARBA" id="ARBA00038355"/>
    </source>
</evidence>
<proteinExistence type="inferred from homology"/>
<dbReference type="FunFam" id="3.40.50.1000:FF:000015">
    <property type="entry name" value="CTD small phosphatase-like protein 2"/>
    <property type="match status" value="1"/>
</dbReference>
<dbReference type="EMBL" id="OOIL02000857">
    <property type="protein sequence ID" value="VFQ69925.1"/>
    <property type="molecule type" value="Genomic_DNA"/>
</dbReference>
<dbReference type="Gene3D" id="3.40.50.1000">
    <property type="entry name" value="HAD superfamily/HAD-like"/>
    <property type="match status" value="1"/>
</dbReference>
<keyword evidence="8" id="KW-1185">Reference proteome</keyword>
<dbReference type="CDD" id="cd07521">
    <property type="entry name" value="HAD_FCP1-like"/>
    <property type="match status" value="1"/>
</dbReference>
<feature type="compositionally biased region" description="Basic and acidic residues" evidence="5">
    <location>
        <begin position="1"/>
        <end position="13"/>
    </location>
</feature>
<evidence type="ECO:0000313" key="7">
    <source>
        <dbReference type="EMBL" id="VFQ69925.1"/>
    </source>
</evidence>
<name>A0A484KYH6_9ASTE</name>
<organism evidence="7 8">
    <name type="scientific">Cuscuta campestris</name>
    <dbReference type="NCBI Taxonomy" id="132261"/>
    <lineage>
        <taxon>Eukaryota</taxon>
        <taxon>Viridiplantae</taxon>
        <taxon>Streptophyta</taxon>
        <taxon>Embryophyta</taxon>
        <taxon>Tracheophyta</taxon>
        <taxon>Spermatophyta</taxon>
        <taxon>Magnoliopsida</taxon>
        <taxon>eudicotyledons</taxon>
        <taxon>Gunneridae</taxon>
        <taxon>Pentapetalae</taxon>
        <taxon>asterids</taxon>
        <taxon>lamiids</taxon>
        <taxon>Solanales</taxon>
        <taxon>Convolvulaceae</taxon>
        <taxon>Cuscuteae</taxon>
        <taxon>Cuscuta</taxon>
        <taxon>Cuscuta subgen. Grammica</taxon>
        <taxon>Cuscuta sect. Cleistogrammica</taxon>
    </lineage>
</organism>
<keyword evidence="1" id="KW-0378">Hydrolase</keyword>
<evidence type="ECO:0000259" key="6">
    <source>
        <dbReference type="PROSITE" id="PS50969"/>
    </source>
</evidence>
<evidence type="ECO:0000256" key="2">
    <source>
        <dbReference type="ARBA" id="ARBA00022912"/>
    </source>
</evidence>
<sequence length="444" mass="50379">MQMRKRVDGKNSRDLASPRISRHQKKLSENIQNQAKKVSDLITSSARKQKSGTTLPKKAEKLVTSTDLDSRFEFRDKDATNTGWSQDAQYETNYSSVENKHYEDETANNQTEAIFSPAFRTKSIAEVSSKVELVMPFRHGNVTHDDRDKENIGTDMLNGHAHESSLNLGSHSSIPEVLSTCQALGNSRLECVDELNQGQVQADSSMEKTESEEFDDFNPYFFIKNLPDLSAVVPTFRPMLLPKQTRSCPSLTLALDLDETLVHSTVEPCRDADFTFSVNFNTMDHTVYVRCRPHLRYFLERVSHLFEIIIFTASQSIYAERVLNVLDPKRKIFRHRVFRESCVFVDGNYLKDLSILGRDLARVIIIDNSPQAFGFQVDNGIPIESWFDDPCDQELLALLPFLESLVGVEDVRPLIAKKFNLKGKIDSAICPFTSSDYGIPFGRC</sequence>
<dbReference type="Proteomes" id="UP000595140">
    <property type="component" value="Unassembled WGS sequence"/>
</dbReference>
<dbReference type="InterPro" id="IPR004274">
    <property type="entry name" value="FCP1_dom"/>
</dbReference>
<dbReference type="NCBIfam" id="TIGR02251">
    <property type="entry name" value="HIF-SF_euk"/>
    <property type="match status" value="1"/>
</dbReference>
<dbReference type="InterPro" id="IPR023214">
    <property type="entry name" value="HAD_sf"/>
</dbReference>
<dbReference type="SUPFAM" id="SSF56784">
    <property type="entry name" value="HAD-like"/>
    <property type="match status" value="1"/>
</dbReference>
<evidence type="ECO:0000313" key="8">
    <source>
        <dbReference type="Proteomes" id="UP000595140"/>
    </source>
</evidence>
<feature type="compositionally biased region" description="Polar residues" evidence="5">
    <location>
        <begin position="29"/>
        <end position="54"/>
    </location>
</feature>
<feature type="domain" description="FCP1 homology" evidence="6">
    <location>
        <begin position="246"/>
        <end position="405"/>
    </location>
</feature>
<dbReference type="GO" id="GO:0004721">
    <property type="term" value="F:phosphoprotein phosphatase activity"/>
    <property type="evidence" value="ECO:0007669"/>
    <property type="project" value="UniProtKB-KW"/>
</dbReference>
<reference evidence="7 8" key="1">
    <citation type="submission" date="2018-04" db="EMBL/GenBank/DDBJ databases">
        <authorList>
            <person name="Vogel A."/>
        </authorList>
    </citation>
    <scope>NUCLEOTIDE SEQUENCE [LARGE SCALE GENOMIC DNA]</scope>
</reference>
<evidence type="ECO:0000256" key="5">
    <source>
        <dbReference type="SAM" id="MobiDB-lite"/>
    </source>
</evidence>
<keyword evidence="2" id="KW-0904">Protein phosphatase</keyword>
<dbReference type="PANTHER" id="PTHR12210">
    <property type="entry name" value="DULLARD PROTEIN PHOSPHATASE"/>
    <property type="match status" value="1"/>
</dbReference>
<evidence type="ECO:0000256" key="1">
    <source>
        <dbReference type="ARBA" id="ARBA00022801"/>
    </source>
</evidence>
<dbReference type="Pfam" id="PF03031">
    <property type="entry name" value="NIF"/>
    <property type="match status" value="1"/>
</dbReference>
<protein>
    <recommendedName>
        <fullName evidence="6">FCP1 homology domain-containing protein</fullName>
    </recommendedName>
</protein>
<dbReference type="PROSITE" id="PS50969">
    <property type="entry name" value="FCP1"/>
    <property type="match status" value="1"/>
</dbReference>
<feature type="region of interest" description="Disordered" evidence="5">
    <location>
        <begin position="1"/>
        <end position="58"/>
    </location>
</feature>
<comment type="similarity">
    <text evidence="4">Belongs to the CTDSPL2 family.</text>
</comment>
<evidence type="ECO:0000256" key="3">
    <source>
        <dbReference type="ARBA" id="ARBA00037324"/>
    </source>
</evidence>